<gene>
    <name evidence="2" type="ORF">S12H4_41919</name>
</gene>
<comment type="caution">
    <text evidence="2">The sequence shown here is derived from an EMBL/GenBank/DDBJ whole genome shotgun (WGS) entry which is preliminary data.</text>
</comment>
<feature type="domain" description="NAD(P)-binding" evidence="1">
    <location>
        <begin position="6"/>
        <end position="106"/>
    </location>
</feature>
<feature type="non-terminal residue" evidence="2">
    <location>
        <position position="106"/>
    </location>
</feature>
<evidence type="ECO:0000313" key="2">
    <source>
        <dbReference type="EMBL" id="GAJ10315.1"/>
    </source>
</evidence>
<sequence>MSKKILVTGGAGFIGSHLVDKLIEENHDVTVLDILEEQVHGLTHQPPHHFNKKAKFLYGSIVNYDNLCDLIKESDVIFHLAAMVGVSQSMYQIKKYTEHNILGTAN</sequence>
<dbReference type="Gene3D" id="3.40.50.720">
    <property type="entry name" value="NAD(P)-binding Rossmann-like Domain"/>
    <property type="match status" value="1"/>
</dbReference>
<dbReference type="InterPro" id="IPR036291">
    <property type="entry name" value="NAD(P)-bd_dom_sf"/>
</dbReference>
<dbReference type="InterPro" id="IPR016040">
    <property type="entry name" value="NAD(P)-bd_dom"/>
</dbReference>
<reference evidence="2" key="1">
    <citation type="journal article" date="2014" name="Front. Microbiol.">
        <title>High frequency of phylogenetically diverse reductive dehalogenase-homologous genes in deep subseafloor sedimentary metagenomes.</title>
        <authorList>
            <person name="Kawai M."/>
            <person name="Futagami T."/>
            <person name="Toyoda A."/>
            <person name="Takaki Y."/>
            <person name="Nishi S."/>
            <person name="Hori S."/>
            <person name="Arai W."/>
            <person name="Tsubouchi T."/>
            <person name="Morono Y."/>
            <person name="Uchiyama I."/>
            <person name="Ito T."/>
            <person name="Fujiyama A."/>
            <person name="Inagaki F."/>
            <person name="Takami H."/>
        </authorList>
    </citation>
    <scope>NUCLEOTIDE SEQUENCE</scope>
    <source>
        <strain evidence="2">Expedition CK06-06</strain>
    </source>
</reference>
<accession>X1VNG7</accession>
<dbReference type="Pfam" id="PF16363">
    <property type="entry name" value="GDP_Man_Dehyd"/>
    <property type="match status" value="1"/>
</dbReference>
<name>X1VNG7_9ZZZZ</name>
<dbReference type="EMBL" id="BARW01025597">
    <property type="protein sequence ID" value="GAJ10315.1"/>
    <property type="molecule type" value="Genomic_DNA"/>
</dbReference>
<dbReference type="SUPFAM" id="SSF51735">
    <property type="entry name" value="NAD(P)-binding Rossmann-fold domains"/>
    <property type="match status" value="1"/>
</dbReference>
<dbReference type="PANTHER" id="PTHR43000">
    <property type="entry name" value="DTDP-D-GLUCOSE 4,6-DEHYDRATASE-RELATED"/>
    <property type="match status" value="1"/>
</dbReference>
<organism evidence="2">
    <name type="scientific">marine sediment metagenome</name>
    <dbReference type="NCBI Taxonomy" id="412755"/>
    <lineage>
        <taxon>unclassified sequences</taxon>
        <taxon>metagenomes</taxon>
        <taxon>ecological metagenomes</taxon>
    </lineage>
</organism>
<proteinExistence type="predicted"/>
<evidence type="ECO:0000259" key="1">
    <source>
        <dbReference type="Pfam" id="PF16363"/>
    </source>
</evidence>
<dbReference type="AlphaFoldDB" id="X1VNG7"/>
<protein>
    <recommendedName>
        <fullName evidence="1">NAD(P)-binding domain-containing protein</fullName>
    </recommendedName>
</protein>